<protein>
    <submittedName>
        <fullName evidence="6">LysR family transcriptional regulator</fullName>
    </submittedName>
</protein>
<dbReference type="CDD" id="cd05466">
    <property type="entry name" value="PBP2_LTTR_substrate"/>
    <property type="match status" value="1"/>
</dbReference>
<keyword evidence="3" id="KW-0238">DNA-binding</keyword>
<dbReference type="FunFam" id="1.10.10.10:FF:000001">
    <property type="entry name" value="LysR family transcriptional regulator"/>
    <property type="match status" value="1"/>
</dbReference>
<evidence type="ECO:0000313" key="7">
    <source>
        <dbReference type="Proteomes" id="UP000494261"/>
    </source>
</evidence>
<keyword evidence="2" id="KW-0805">Transcription regulation</keyword>
<dbReference type="PANTHER" id="PTHR30419:SF30">
    <property type="entry name" value="LYSR FAMILY TRANSCRIPTIONAL REGULATOR"/>
    <property type="match status" value="1"/>
</dbReference>
<dbReference type="GO" id="GO:0003700">
    <property type="term" value="F:DNA-binding transcription factor activity"/>
    <property type="evidence" value="ECO:0007669"/>
    <property type="project" value="InterPro"/>
</dbReference>
<sequence length="316" mass="35169">MKLRQLEALQAVAELGSLQEAARRLFVTQPAVSRSIRELEGELGIPLLVRSARGATLTPYAVGVLKRARAIHREVHRIIEDVEAIRGALNGQLTLAMTPPASSRALAETLTDFAANRPDAKLHVLEWRAEQIVEGLRDGTVDVGLFTQYSDPQTTSFEWQRLYELDTLLTISGSYGGPTSLTIEQLHELPWLVLDSTDDPSSFVVTLFNAYGMPLPKRMIRCSSMNLYGELSLRMPAVSIWTTPALPLLEPRFREGKLKQLKLRGGTPRLGMYLAYPSEDLLTATARDVVMRLRTKLGRQDIRGRQPAGIWLPETG</sequence>
<organism evidence="6 7">
    <name type="scientific">Burkholderia aenigmatica</name>
    <dbReference type="NCBI Taxonomy" id="2015348"/>
    <lineage>
        <taxon>Bacteria</taxon>
        <taxon>Pseudomonadati</taxon>
        <taxon>Pseudomonadota</taxon>
        <taxon>Betaproteobacteria</taxon>
        <taxon>Burkholderiales</taxon>
        <taxon>Burkholderiaceae</taxon>
        <taxon>Burkholderia</taxon>
        <taxon>Burkholderia cepacia complex</taxon>
    </lineage>
</organism>
<gene>
    <name evidence="6" type="ORF">BLA13014_01274</name>
</gene>
<dbReference type="InterPro" id="IPR005119">
    <property type="entry name" value="LysR_subst-bd"/>
</dbReference>
<evidence type="ECO:0000313" key="6">
    <source>
        <dbReference type="EMBL" id="VWB32517.1"/>
    </source>
</evidence>
<dbReference type="Pfam" id="PF00126">
    <property type="entry name" value="HTH_1"/>
    <property type="match status" value="1"/>
</dbReference>
<dbReference type="RefSeq" id="WP_175021693.1">
    <property type="nucleotide sequence ID" value="NZ_CABVQC010000006.1"/>
</dbReference>
<dbReference type="InterPro" id="IPR050950">
    <property type="entry name" value="HTH-type_LysR_regulators"/>
</dbReference>
<dbReference type="PANTHER" id="PTHR30419">
    <property type="entry name" value="HTH-TYPE TRANSCRIPTIONAL REGULATOR YBHD"/>
    <property type="match status" value="1"/>
</dbReference>
<name>A0A6P2IRY1_9BURK</name>
<dbReference type="AlphaFoldDB" id="A0A6P2IRY1"/>
<dbReference type="InterPro" id="IPR036388">
    <property type="entry name" value="WH-like_DNA-bd_sf"/>
</dbReference>
<dbReference type="SUPFAM" id="SSF46785">
    <property type="entry name" value="Winged helix' DNA-binding domain"/>
    <property type="match status" value="1"/>
</dbReference>
<dbReference type="PRINTS" id="PR00039">
    <property type="entry name" value="HTHLYSR"/>
</dbReference>
<proteinExistence type="inferred from homology"/>
<dbReference type="PROSITE" id="PS50931">
    <property type="entry name" value="HTH_LYSR"/>
    <property type="match status" value="1"/>
</dbReference>
<comment type="similarity">
    <text evidence="1">Belongs to the LysR transcriptional regulatory family.</text>
</comment>
<dbReference type="Pfam" id="PF03466">
    <property type="entry name" value="LysR_substrate"/>
    <property type="match status" value="1"/>
</dbReference>
<dbReference type="Gene3D" id="1.10.10.10">
    <property type="entry name" value="Winged helix-like DNA-binding domain superfamily/Winged helix DNA-binding domain"/>
    <property type="match status" value="1"/>
</dbReference>
<dbReference type="GO" id="GO:0005829">
    <property type="term" value="C:cytosol"/>
    <property type="evidence" value="ECO:0007669"/>
    <property type="project" value="TreeGrafter"/>
</dbReference>
<evidence type="ECO:0000256" key="3">
    <source>
        <dbReference type="ARBA" id="ARBA00023125"/>
    </source>
</evidence>
<dbReference type="SUPFAM" id="SSF53850">
    <property type="entry name" value="Periplasmic binding protein-like II"/>
    <property type="match status" value="1"/>
</dbReference>
<dbReference type="EMBL" id="CABVQC010000006">
    <property type="protein sequence ID" value="VWB32517.1"/>
    <property type="molecule type" value="Genomic_DNA"/>
</dbReference>
<evidence type="ECO:0000259" key="5">
    <source>
        <dbReference type="PROSITE" id="PS50931"/>
    </source>
</evidence>
<keyword evidence="4" id="KW-0804">Transcription</keyword>
<dbReference type="InterPro" id="IPR036390">
    <property type="entry name" value="WH_DNA-bd_sf"/>
</dbReference>
<evidence type="ECO:0000256" key="4">
    <source>
        <dbReference type="ARBA" id="ARBA00023163"/>
    </source>
</evidence>
<dbReference type="Gene3D" id="3.40.190.10">
    <property type="entry name" value="Periplasmic binding protein-like II"/>
    <property type="match status" value="2"/>
</dbReference>
<evidence type="ECO:0000256" key="1">
    <source>
        <dbReference type="ARBA" id="ARBA00009437"/>
    </source>
</evidence>
<accession>A0A6P2IRY1</accession>
<dbReference type="GO" id="GO:0003677">
    <property type="term" value="F:DNA binding"/>
    <property type="evidence" value="ECO:0007669"/>
    <property type="project" value="UniProtKB-KW"/>
</dbReference>
<dbReference type="Proteomes" id="UP000494261">
    <property type="component" value="Unassembled WGS sequence"/>
</dbReference>
<evidence type="ECO:0000256" key="2">
    <source>
        <dbReference type="ARBA" id="ARBA00023015"/>
    </source>
</evidence>
<feature type="domain" description="HTH lysR-type" evidence="5">
    <location>
        <begin position="1"/>
        <end position="58"/>
    </location>
</feature>
<dbReference type="InterPro" id="IPR000847">
    <property type="entry name" value="LysR_HTH_N"/>
</dbReference>
<reference evidence="6 7" key="1">
    <citation type="submission" date="2019-09" db="EMBL/GenBank/DDBJ databases">
        <authorList>
            <person name="Depoorter E."/>
        </authorList>
    </citation>
    <scope>NUCLEOTIDE SEQUENCE [LARGE SCALE GENOMIC DNA]</scope>
    <source>
        <strain evidence="6">LMG 13014</strain>
    </source>
</reference>